<accession>A0A7J8D8W1</accession>
<dbReference type="EMBL" id="JACASE010000013">
    <property type="protein sequence ID" value="KAF6419694.1"/>
    <property type="molecule type" value="Genomic_DNA"/>
</dbReference>
<proteinExistence type="predicted"/>
<gene>
    <name evidence="2" type="ORF">HJG63_020537</name>
</gene>
<keyword evidence="2" id="KW-0472">Membrane</keyword>
<feature type="compositionally biased region" description="Polar residues" evidence="1">
    <location>
        <begin position="43"/>
        <end position="58"/>
    </location>
</feature>
<keyword evidence="2" id="KW-0812">Transmembrane</keyword>
<dbReference type="Proteomes" id="UP000593571">
    <property type="component" value="Unassembled WGS sequence"/>
</dbReference>
<organism evidence="2 3">
    <name type="scientific">Rousettus aegyptiacus</name>
    <name type="common">Egyptian fruit bat</name>
    <name type="synonym">Pteropus aegyptiacus</name>
    <dbReference type="NCBI Taxonomy" id="9407"/>
    <lineage>
        <taxon>Eukaryota</taxon>
        <taxon>Metazoa</taxon>
        <taxon>Chordata</taxon>
        <taxon>Craniata</taxon>
        <taxon>Vertebrata</taxon>
        <taxon>Euteleostomi</taxon>
        <taxon>Mammalia</taxon>
        <taxon>Eutheria</taxon>
        <taxon>Laurasiatheria</taxon>
        <taxon>Chiroptera</taxon>
        <taxon>Yinpterochiroptera</taxon>
        <taxon>Pteropodoidea</taxon>
        <taxon>Pteropodidae</taxon>
        <taxon>Rousettinae</taxon>
        <taxon>Rousettus</taxon>
    </lineage>
</organism>
<comment type="caution">
    <text evidence="2">The sequence shown here is derived from an EMBL/GenBank/DDBJ whole genome shotgun (WGS) entry which is preliminary data.</text>
</comment>
<keyword evidence="3" id="KW-1185">Reference proteome</keyword>
<feature type="region of interest" description="Disordered" evidence="1">
    <location>
        <begin position="17"/>
        <end position="58"/>
    </location>
</feature>
<sequence length="58" mass="6345">MWRCRALSRAAPPRCTWRSSGGSCEGRRTWSPGPRGPARRWSSCPTGTPTTTAPRSAQ</sequence>
<evidence type="ECO:0000256" key="1">
    <source>
        <dbReference type="SAM" id="MobiDB-lite"/>
    </source>
</evidence>
<evidence type="ECO:0000313" key="3">
    <source>
        <dbReference type="Proteomes" id="UP000593571"/>
    </source>
</evidence>
<protein>
    <submittedName>
        <fullName evidence="2">V-set and transmembrane domain containing 2A</fullName>
    </submittedName>
</protein>
<dbReference type="AlphaFoldDB" id="A0A7J8D8W1"/>
<name>A0A7J8D8W1_ROUAE</name>
<reference evidence="2 3" key="1">
    <citation type="journal article" date="2020" name="Nature">
        <title>Six reference-quality genomes reveal evolution of bat adaptations.</title>
        <authorList>
            <person name="Jebb D."/>
            <person name="Huang Z."/>
            <person name="Pippel M."/>
            <person name="Hughes G.M."/>
            <person name="Lavrichenko K."/>
            <person name="Devanna P."/>
            <person name="Winkler S."/>
            <person name="Jermiin L.S."/>
            <person name="Skirmuntt E.C."/>
            <person name="Katzourakis A."/>
            <person name="Burkitt-Gray L."/>
            <person name="Ray D.A."/>
            <person name="Sullivan K.A.M."/>
            <person name="Roscito J.G."/>
            <person name="Kirilenko B.M."/>
            <person name="Davalos L.M."/>
            <person name="Corthals A.P."/>
            <person name="Power M.L."/>
            <person name="Jones G."/>
            <person name="Ransome R.D."/>
            <person name="Dechmann D.K.N."/>
            <person name="Locatelli A.G."/>
            <person name="Puechmaille S.J."/>
            <person name="Fedrigo O."/>
            <person name="Jarvis E.D."/>
            <person name="Hiller M."/>
            <person name="Vernes S.C."/>
            <person name="Myers E.W."/>
            <person name="Teeling E.C."/>
        </authorList>
    </citation>
    <scope>NUCLEOTIDE SEQUENCE [LARGE SCALE GENOMIC DNA]</scope>
    <source>
        <strain evidence="2">MRouAeg1</strain>
        <tissue evidence="2">Muscle</tissue>
    </source>
</reference>
<evidence type="ECO:0000313" key="2">
    <source>
        <dbReference type="EMBL" id="KAF6419694.1"/>
    </source>
</evidence>